<protein>
    <submittedName>
        <fullName evidence="2">Metallophosphoesterase</fullName>
    </submittedName>
</protein>
<keyword evidence="3" id="KW-1185">Reference proteome</keyword>
<organism evidence="2 3">
    <name type="scientific">Hymenobacter fodinae</name>
    <dbReference type="NCBI Taxonomy" id="2510796"/>
    <lineage>
        <taxon>Bacteria</taxon>
        <taxon>Pseudomonadati</taxon>
        <taxon>Bacteroidota</taxon>
        <taxon>Cytophagia</taxon>
        <taxon>Cytophagales</taxon>
        <taxon>Hymenobacteraceae</taxon>
        <taxon>Hymenobacter</taxon>
    </lineage>
</organism>
<dbReference type="AlphaFoldDB" id="A0A4Z0P2D9"/>
<dbReference type="Pfam" id="PF00149">
    <property type="entry name" value="Metallophos"/>
    <property type="match status" value="1"/>
</dbReference>
<dbReference type="EMBL" id="SRLA01000005">
    <property type="protein sequence ID" value="TGE04917.1"/>
    <property type="molecule type" value="Genomic_DNA"/>
</dbReference>
<proteinExistence type="predicted"/>
<comment type="caution">
    <text evidence="2">The sequence shown here is derived from an EMBL/GenBank/DDBJ whole genome shotgun (WGS) entry which is preliminary data.</text>
</comment>
<dbReference type="SUPFAM" id="SSF56300">
    <property type="entry name" value="Metallo-dependent phosphatases"/>
    <property type="match status" value="1"/>
</dbReference>
<dbReference type="PANTHER" id="PTHR46546">
    <property type="entry name" value="SHEWANELLA-LIKE PROTEIN PHOSPHATASE 1"/>
    <property type="match status" value="1"/>
</dbReference>
<dbReference type="OrthoDB" id="7550081at2"/>
<dbReference type="Proteomes" id="UP000298337">
    <property type="component" value="Unassembled WGS sequence"/>
</dbReference>
<gene>
    <name evidence="2" type="ORF">EU556_22360</name>
</gene>
<reference evidence="2 3" key="1">
    <citation type="submission" date="2019-04" db="EMBL/GenBank/DDBJ databases">
        <authorList>
            <person name="Feng G."/>
            <person name="Zhang J."/>
            <person name="Zhu H."/>
        </authorList>
    </citation>
    <scope>NUCLEOTIDE SEQUENCE [LARGE SCALE GENOMIC DNA]</scope>
    <source>
        <strain evidence="2 3">92R-1</strain>
    </source>
</reference>
<evidence type="ECO:0000313" key="2">
    <source>
        <dbReference type="EMBL" id="TGE04917.1"/>
    </source>
</evidence>
<dbReference type="InterPro" id="IPR004843">
    <property type="entry name" value="Calcineurin-like_PHP"/>
</dbReference>
<dbReference type="Gene3D" id="3.60.21.10">
    <property type="match status" value="1"/>
</dbReference>
<sequence length="389" mass="43791">MKRTILALLAAYVLYVAAGIAAIQFGALERFYFFPYFSIKHKQDHSGFSTDGPIVMNRNRYRVSRQIVATASGLQVMTDTLPTGQPVSFTCHLGDSVSFQVPLRQNPPSVQPDTYPAPEKMLVVSDIEGNFEGFRLLLTSAGVMNEHYAWQFGSGHLVLVGDFFDRGLNVTECLWLIYKLEQEAEQAGGKVHFILGNHEVMNLTGKLRYLRRKYRVNADSLGLPYEQWYAADTELGQWLRTKNVLEKIGPTLFLHGGLSPEVAARHLSITAINNVARQGLSRPLNVIPPKGSLEELLTYSQQSPDWYRGLVQEKVSASEVRSILKQYQAARMVVGHTPVEKITPLYTNQVLAIDLPHQENTARGYMQGVWVEADTFYSLDNRGQKVKLW</sequence>
<feature type="domain" description="Calcineurin-like phosphoesterase" evidence="1">
    <location>
        <begin position="121"/>
        <end position="339"/>
    </location>
</feature>
<evidence type="ECO:0000259" key="1">
    <source>
        <dbReference type="Pfam" id="PF00149"/>
    </source>
</evidence>
<dbReference type="InterPro" id="IPR029052">
    <property type="entry name" value="Metallo-depent_PP-like"/>
</dbReference>
<dbReference type="PANTHER" id="PTHR46546:SF4">
    <property type="entry name" value="SHEWANELLA-LIKE PROTEIN PHOSPHATASE 1"/>
    <property type="match status" value="1"/>
</dbReference>
<dbReference type="RefSeq" id="WP_135436404.1">
    <property type="nucleotide sequence ID" value="NZ_SRLA01000005.1"/>
</dbReference>
<evidence type="ECO:0000313" key="3">
    <source>
        <dbReference type="Proteomes" id="UP000298337"/>
    </source>
</evidence>
<dbReference type="GO" id="GO:0016787">
    <property type="term" value="F:hydrolase activity"/>
    <property type="evidence" value="ECO:0007669"/>
    <property type="project" value="InterPro"/>
</dbReference>
<accession>A0A4Z0P2D9</accession>
<name>A0A4Z0P2D9_9BACT</name>